<organism evidence="1 2">
    <name type="scientific">Dendrothele bispora (strain CBS 962.96)</name>
    <dbReference type="NCBI Taxonomy" id="1314807"/>
    <lineage>
        <taxon>Eukaryota</taxon>
        <taxon>Fungi</taxon>
        <taxon>Dikarya</taxon>
        <taxon>Basidiomycota</taxon>
        <taxon>Agaricomycotina</taxon>
        <taxon>Agaricomycetes</taxon>
        <taxon>Agaricomycetidae</taxon>
        <taxon>Agaricales</taxon>
        <taxon>Agaricales incertae sedis</taxon>
        <taxon>Dendrothele</taxon>
    </lineage>
</organism>
<proteinExistence type="predicted"/>
<evidence type="ECO:0000313" key="2">
    <source>
        <dbReference type="Proteomes" id="UP000297245"/>
    </source>
</evidence>
<dbReference type="Proteomes" id="UP000297245">
    <property type="component" value="Unassembled WGS sequence"/>
</dbReference>
<keyword evidence="2" id="KW-1185">Reference proteome</keyword>
<dbReference type="OrthoDB" id="544685at2759"/>
<name>A0A4S8MU86_DENBC</name>
<protein>
    <recommendedName>
        <fullName evidence="3">Mediator complex subunit 1</fullName>
    </recommendedName>
</protein>
<gene>
    <name evidence="1" type="ORF">K435DRAFT_743329</name>
</gene>
<evidence type="ECO:0008006" key="3">
    <source>
        <dbReference type="Google" id="ProtNLM"/>
    </source>
</evidence>
<dbReference type="EMBL" id="ML179041">
    <property type="protein sequence ID" value="THV06767.1"/>
    <property type="molecule type" value="Genomic_DNA"/>
</dbReference>
<reference evidence="1 2" key="1">
    <citation type="journal article" date="2019" name="Nat. Ecol. Evol.">
        <title>Megaphylogeny resolves global patterns of mushroom evolution.</title>
        <authorList>
            <person name="Varga T."/>
            <person name="Krizsan K."/>
            <person name="Foldi C."/>
            <person name="Dima B."/>
            <person name="Sanchez-Garcia M."/>
            <person name="Sanchez-Ramirez S."/>
            <person name="Szollosi G.J."/>
            <person name="Szarkandi J.G."/>
            <person name="Papp V."/>
            <person name="Albert L."/>
            <person name="Andreopoulos W."/>
            <person name="Angelini C."/>
            <person name="Antonin V."/>
            <person name="Barry K.W."/>
            <person name="Bougher N.L."/>
            <person name="Buchanan P."/>
            <person name="Buyck B."/>
            <person name="Bense V."/>
            <person name="Catcheside P."/>
            <person name="Chovatia M."/>
            <person name="Cooper J."/>
            <person name="Damon W."/>
            <person name="Desjardin D."/>
            <person name="Finy P."/>
            <person name="Geml J."/>
            <person name="Haridas S."/>
            <person name="Hughes K."/>
            <person name="Justo A."/>
            <person name="Karasinski D."/>
            <person name="Kautmanova I."/>
            <person name="Kiss B."/>
            <person name="Kocsube S."/>
            <person name="Kotiranta H."/>
            <person name="LaButti K.M."/>
            <person name="Lechner B.E."/>
            <person name="Liimatainen K."/>
            <person name="Lipzen A."/>
            <person name="Lukacs Z."/>
            <person name="Mihaltcheva S."/>
            <person name="Morgado L.N."/>
            <person name="Niskanen T."/>
            <person name="Noordeloos M.E."/>
            <person name="Ohm R.A."/>
            <person name="Ortiz-Santana B."/>
            <person name="Ovrebo C."/>
            <person name="Racz N."/>
            <person name="Riley R."/>
            <person name="Savchenko A."/>
            <person name="Shiryaev A."/>
            <person name="Soop K."/>
            <person name="Spirin V."/>
            <person name="Szebenyi C."/>
            <person name="Tomsovsky M."/>
            <person name="Tulloss R.E."/>
            <person name="Uehling J."/>
            <person name="Grigoriev I.V."/>
            <person name="Vagvolgyi C."/>
            <person name="Papp T."/>
            <person name="Martin F.M."/>
            <person name="Miettinen O."/>
            <person name="Hibbett D.S."/>
            <person name="Nagy L.G."/>
        </authorList>
    </citation>
    <scope>NUCLEOTIDE SEQUENCE [LARGE SCALE GENOMIC DNA]</scope>
    <source>
        <strain evidence="1 2">CBS 962.96</strain>
    </source>
</reference>
<evidence type="ECO:0000313" key="1">
    <source>
        <dbReference type="EMBL" id="THV06767.1"/>
    </source>
</evidence>
<sequence>MSLSQTPETLLSTVQNLKCHDRLAAHVTHPFASSAETSCNALQDVIQSTDQVANALNQYLGTNFANTKLVSLLRQQAALFHDLHLSDQNIQQTIDALRKCSGTNYGENIPPDRNALVEWCTSRFQTWGSLVGMETFQEDRAGGINFVFGGKVIVIDVDLLFDRNDPLNPSVSVSNVKTSYAIPPEPNSSNNGSVSLDAFLKDSFQNYLTKVQLPEELRNPLETARLASIIVENLRYLVMLDKLAEQKEDGGVRWFVDIDDLCNVVEGFSKREAQVISSSLSLQCAPLDIFLLRAHTLPLPYLTSPSLSFLTHISPLAYLSLLHYESNSSQLDTNSRPPMFDVPLSRLRQFISSCPKGVTIATLTLSKPMETHLFPASMSMPTLTTRPMFPLVPEGSGLEHAFPSLADIAPVTLDPSSEHPGRHFWMLDFTHSGKFPGVVMSQSKMREIELVINPLSSMETLNPVGMMSYGTGSWVDLLLNPSNHVSSERYTAVYTSPTGAHPPLKLHLTSPEEPGFVLQKVPVHSMREVWGVLEVVREQCWLNETLSACKWSTEGLKFGVNESQGDEGATEEELEAVLSGTMVPRKIPVNVTMPLHHSIPESLFEAPGLDTMSVNRCRPRIVMTSPERPPISGLVEIAVTYDERRPRGLSVDINGAMGVDFTADALEEICRRGGTLGLSGRVWAKAHSLTV</sequence>
<dbReference type="AlphaFoldDB" id="A0A4S8MU86"/>
<accession>A0A4S8MU86</accession>